<dbReference type="Proteomes" id="UP000028534">
    <property type="component" value="Unassembled WGS sequence"/>
</dbReference>
<dbReference type="RefSeq" id="WP_037522812.1">
    <property type="nucleotide sequence ID" value="NZ_DAMCWT010000003.1"/>
</dbReference>
<sequence length="193" mass="21356">MTGLRDLDPGLQDEIEKSELRPFLGVHIDLPDPVHAVTGNATITYGGETWSAIGGLGQIDTIGEGTDGSSVGVSATLYQVPSEFRDDVADQATRGCLYELFVGALDPGYKNVIGFKNIWKGRLDTYEIVDAGETITVTAGGESRMRDQRRPAIKRFTDWWQQRKYPGDRCFQYVSLMAEVPIMWAKARQTPPL</sequence>
<name>A0A084E6E0_SPHYA</name>
<organism evidence="1 2">
    <name type="scientific">Sphingobium yanoikuyae</name>
    <name type="common">Sphingomonas yanoikuyae</name>
    <dbReference type="NCBI Taxonomy" id="13690"/>
    <lineage>
        <taxon>Bacteria</taxon>
        <taxon>Pseudomonadati</taxon>
        <taxon>Pseudomonadota</taxon>
        <taxon>Alphaproteobacteria</taxon>
        <taxon>Sphingomonadales</taxon>
        <taxon>Sphingomonadaceae</taxon>
        <taxon>Sphingobium</taxon>
    </lineage>
</organism>
<gene>
    <name evidence="1" type="ORF">CP98_04987</name>
</gene>
<proteinExistence type="predicted"/>
<dbReference type="PATRIC" id="fig|13690.10.peg.5155"/>
<accession>A0A084E6E0</accession>
<reference evidence="1 2" key="1">
    <citation type="submission" date="2014-03" db="EMBL/GenBank/DDBJ databases">
        <title>Genome sequence of Sphingobium yanoikuyae B1.</title>
        <authorList>
            <person name="Gan H.M."/>
            <person name="Gan H.Y."/>
            <person name="Savka M.A."/>
        </authorList>
    </citation>
    <scope>NUCLEOTIDE SEQUENCE [LARGE SCALE GENOMIC DNA]</scope>
    <source>
        <strain evidence="1 2">B1</strain>
    </source>
</reference>
<dbReference type="AlphaFoldDB" id="A0A084E6E0"/>
<comment type="caution">
    <text evidence="1">The sequence shown here is derived from an EMBL/GenBank/DDBJ whole genome shotgun (WGS) entry which is preliminary data.</text>
</comment>
<protein>
    <submittedName>
        <fullName evidence="1">Uncharacterized protein</fullName>
    </submittedName>
</protein>
<evidence type="ECO:0000313" key="1">
    <source>
        <dbReference type="EMBL" id="KEZ13532.1"/>
    </source>
</evidence>
<dbReference type="EMBL" id="JGVR01000058">
    <property type="protein sequence ID" value="KEZ13532.1"/>
    <property type="molecule type" value="Genomic_DNA"/>
</dbReference>
<evidence type="ECO:0000313" key="2">
    <source>
        <dbReference type="Proteomes" id="UP000028534"/>
    </source>
</evidence>